<organism evidence="2 3">
    <name type="scientific">Folsomia candida</name>
    <name type="common">Springtail</name>
    <dbReference type="NCBI Taxonomy" id="158441"/>
    <lineage>
        <taxon>Eukaryota</taxon>
        <taxon>Metazoa</taxon>
        <taxon>Ecdysozoa</taxon>
        <taxon>Arthropoda</taxon>
        <taxon>Hexapoda</taxon>
        <taxon>Collembola</taxon>
        <taxon>Entomobryomorpha</taxon>
        <taxon>Isotomoidea</taxon>
        <taxon>Isotomidae</taxon>
        <taxon>Proisotominae</taxon>
        <taxon>Folsomia</taxon>
    </lineage>
</organism>
<proteinExistence type="predicted"/>
<comment type="caution">
    <text evidence="2">The sequence shown here is derived from an EMBL/GenBank/DDBJ whole genome shotgun (WGS) entry which is preliminary data.</text>
</comment>
<accession>A0A226DQM0</accession>
<evidence type="ECO:0000256" key="1">
    <source>
        <dbReference type="SAM" id="Coils"/>
    </source>
</evidence>
<reference evidence="2 3" key="1">
    <citation type="submission" date="2015-12" db="EMBL/GenBank/DDBJ databases">
        <title>The genome of Folsomia candida.</title>
        <authorList>
            <person name="Faddeeva A."/>
            <person name="Derks M.F."/>
            <person name="Anvar Y."/>
            <person name="Smit S."/>
            <person name="Van Straalen N."/>
            <person name="Roelofs D."/>
        </authorList>
    </citation>
    <scope>NUCLEOTIDE SEQUENCE [LARGE SCALE GENOMIC DNA]</scope>
    <source>
        <strain evidence="2 3">VU population</strain>
        <tissue evidence="2">Whole body</tissue>
    </source>
</reference>
<name>A0A226DQM0_FOLCA</name>
<evidence type="ECO:0000313" key="2">
    <source>
        <dbReference type="EMBL" id="OXA46496.1"/>
    </source>
</evidence>
<sequence length="338" mass="39117">MSDNTSRLVQALEMAKIKHNEVIQQQIQIEQKLVLKDNQISHLAQQAVNLEGTLSHRINENKTLQTRNAALQEEVRTLKEEIRRLNEEILCLKDTQKDKQQLIDLYQTQIFDHKAKISELAKNFEIQAKINKAQVFRAMKKFGRSGAVTSFERHLEAGKVVDEMTITFNEMMKKGGDLTNLGEKFVSKFDKNLAKFTPRQENGLRLINARLTDSNKRVELRGVLDSVGNSEFDKIQEDFFRYCEENNGPKLFLEQYPQFYSPNGNARVQNIRKVVESKLVAGEFKRLWGEVTSKTAGWNENRVLFYDMVASERSDYGAGKGFVYRSGANFKSFWARFW</sequence>
<keyword evidence="1" id="KW-0175">Coiled coil</keyword>
<keyword evidence="3" id="KW-1185">Reference proteome</keyword>
<feature type="coiled-coil region" evidence="1">
    <location>
        <begin position="61"/>
        <end position="95"/>
    </location>
</feature>
<dbReference type="EMBL" id="LNIX01000015">
    <property type="protein sequence ID" value="OXA46496.1"/>
    <property type="molecule type" value="Genomic_DNA"/>
</dbReference>
<protein>
    <submittedName>
        <fullName evidence="2">Outer dense fiber protein 2-like</fullName>
    </submittedName>
</protein>
<dbReference type="AlphaFoldDB" id="A0A226DQM0"/>
<evidence type="ECO:0000313" key="3">
    <source>
        <dbReference type="Proteomes" id="UP000198287"/>
    </source>
</evidence>
<dbReference type="Proteomes" id="UP000198287">
    <property type="component" value="Unassembled WGS sequence"/>
</dbReference>
<gene>
    <name evidence="2" type="ORF">Fcan01_18871</name>
</gene>